<keyword evidence="2" id="KW-0217">Developmental protein</keyword>
<dbReference type="Pfam" id="PF12191">
    <property type="entry name" value="stn_TNFRSF12A"/>
    <property type="match status" value="1"/>
</dbReference>
<dbReference type="AlphaFoldDB" id="F6YYA4"/>
<evidence type="ECO:0000256" key="8">
    <source>
        <dbReference type="ARBA" id="ARBA00022889"/>
    </source>
</evidence>
<dbReference type="Proteomes" id="UP000002279">
    <property type="component" value="Chromosome 11"/>
</dbReference>
<dbReference type="eggNOG" id="ENOG502SFZC">
    <property type="taxonomic scope" value="Eukaryota"/>
</dbReference>
<dbReference type="PANTHER" id="PTHR32037:SF2">
    <property type="entry name" value="TUMOR NECROSIS FACTOR RECEPTOR SUPERFAMILY MEMBER 12A"/>
    <property type="match status" value="1"/>
</dbReference>
<evidence type="ECO:0000256" key="1">
    <source>
        <dbReference type="ARBA" id="ARBA00004479"/>
    </source>
</evidence>
<dbReference type="GO" id="GO:0097191">
    <property type="term" value="P:extrinsic apoptotic signaling pathway"/>
    <property type="evidence" value="ECO:0007669"/>
    <property type="project" value="Ensembl"/>
</dbReference>
<dbReference type="PANTHER" id="PTHR32037">
    <property type="entry name" value="TUMOR NECROSIS FACTOR RECEPTOR SUPERFAMILY MEMBER 12A"/>
    <property type="match status" value="1"/>
</dbReference>
<evidence type="ECO:0000256" key="14">
    <source>
        <dbReference type="ARBA" id="ARBA00062887"/>
    </source>
</evidence>
<evidence type="ECO:0000256" key="3">
    <source>
        <dbReference type="ARBA" id="ARBA00022657"/>
    </source>
</evidence>
<keyword evidence="3" id="KW-0037">Angiogenesis</keyword>
<dbReference type="GO" id="GO:0001525">
    <property type="term" value="P:angiogenesis"/>
    <property type="evidence" value="ECO:0007669"/>
    <property type="project" value="UniProtKB-KW"/>
</dbReference>
<evidence type="ECO:0000256" key="9">
    <source>
        <dbReference type="ARBA" id="ARBA00022989"/>
    </source>
</evidence>
<evidence type="ECO:0000256" key="16">
    <source>
        <dbReference type="ARBA" id="ARBA00076214"/>
    </source>
</evidence>
<keyword evidence="12" id="KW-0675">Receptor</keyword>
<reference evidence="20" key="2">
    <citation type="submission" date="2025-08" db="UniProtKB">
        <authorList>
            <consortium name="Ensembl"/>
        </authorList>
    </citation>
    <scope>IDENTIFICATION</scope>
    <source>
        <strain evidence="20">Glennie</strain>
    </source>
</reference>
<evidence type="ECO:0000256" key="5">
    <source>
        <dbReference type="ARBA" id="ARBA00022703"/>
    </source>
</evidence>
<evidence type="ECO:0000256" key="2">
    <source>
        <dbReference type="ARBA" id="ARBA00022473"/>
    </source>
</evidence>
<dbReference type="GO" id="GO:0009986">
    <property type="term" value="C:cell surface"/>
    <property type="evidence" value="ECO:0007669"/>
    <property type="project" value="Ensembl"/>
</dbReference>
<dbReference type="CDD" id="cd13413">
    <property type="entry name" value="TNFRSF12A"/>
    <property type="match status" value="1"/>
</dbReference>
<dbReference type="GO" id="GO:0006931">
    <property type="term" value="P:substrate-dependent cell migration, cell attachment to substrate"/>
    <property type="evidence" value="ECO:0007669"/>
    <property type="project" value="Ensembl"/>
</dbReference>
<evidence type="ECO:0000256" key="17">
    <source>
        <dbReference type="ARBA" id="ARBA00079382"/>
    </source>
</evidence>
<evidence type="ECO:0000313" key="20">
    <source>
        <dbReference type="Ensembl" id="ENSOANP00000003897.2"/>
    </source>
</evidence>
<name>F6YYA4_ORNAN</name>
<organism evidence="20 21">
    <name type="scientific">Ornithorhynchus anatinus</name>
    <name type="common">Duckbill platypus</name>
    <dbReference type="NCBI Taxonomy" id="9258"/>
    <lineage>
        <taxon>Eukaryota</taxon>
        <taxon>Metazoa</taxon>
        <taxon>Chordata</taxon>
        <taxon>Craniata</taxon>
        <taxon>Vertebrata</taxon>
        <taxon>Euteleostomi</taxon>
        <taxon>Mammalia</taxon>
        <taxon>Monotremata</taxon>
        <taxon>Ornithorhynchidae</taxon>
        <taxon>Ornithorhynchus</taxon>
    </lineage>
</organism>
<reference evidence="20 21" key="1">
    <citation type="journal article" date="2008" name="Nature">
        <title>Genome analysis of the platypus reveals unique signatures of evolution.</title>
        <authorList>
            <person name="Warren W.C."/>
            <person name="Hillier L.W."/>
            <person name="Marshall Graves J.A."/>
            <person name="Birney E."/>
            <person name="Ponting C.P."/>
            <person name="Grutzner F."/>
            <person name="Belov K."/>
            <person name="Miller W."/>
            <person name="Clarke L."/>
            <person name="Chinwalla A.T."/>
            <person name="Yang S.P."/>
            <person name="Heger A."/>
            <person name="Locke D.P."/>
            <person name="Miethke P."/>
            <person name="Waters P.D."/>
            <person name="Veyrunes F."/>
            <person name="Fulton L."/>
            <person name="Fulton B."/>
            <person name="Graves T."/>
            <person name="Wallis J."/>
            <person name="Puente X.S."/>
            <person name="Lopez-Otin C."/>
            <person name="Ordonez G.R."/>
            <person name="Eichler E.E."/>
            <person name="Chen L."/>
            <person name="Cheng Z."/>
            <person name="Deakin J.E."/>
            <person name="Alsop A."/>
            <person name="Thompson K."/>
            <person name="Kirby P."/>
            <person name="Papenfuss A.T."/>
            <person name="Wakefield M.J."/>
            <person name="Olender T."/>
            <person name="Lancet D."/>
            <person name="Huttley G.A."/>
            <person name="Smit A.F."/>
            <person name="Pask A."/>
            <person name="Temple-Smith P."/>
            <person name="Batzer M.A."/>
            <person name="Walker J.A."/>
            <person name="Konkel M.K."/>
            <person name="Harris R.S."/>
            <person name="Whittington C.M."/>
            <person name="Wong E.S."/>
            <person name="Gemmell N.J."/>
            <person name="Buschiazzo E."/>
            <person name="Vargas Jentzsch I.M."/>
            <person name="Merkel A."/>
            <person name="Schmitz J."/>
            <person name="Zemann A."/>
            <person name="Churakov G."/>
            <person name="Kriegs J.O."/>
            <person name="Brosius J."/>
            <person name="Murchison E.P."/>
            <person name="Sachidanandam R."/>
            <person name="Smith C."/>
            <person name="Hannon G.J."/>
            <person name="Tsend-Ayush E."/>
            <person name="McMillan D."/>
            <person name="Attenborough R."/>
            <person name="Rens W."/>
            <person name="Ferguson-Smith M."/>
            <person name="Lefevre C.M."/>
            <person name="Sharp J.A."/>
            <person name="Nicholas K.R."/>
            <person name="Ray D.A."/>
            <person name="Kube M."/>
            <person name="Reinhardt R."/>
            <person name="Pringle T.H."/>
            <person name="Taylor J."/>
            <person name="Jones R.C."/>
            <person name="Nixon B."/>
            <person name="Dacheux J.L."/>
            <person name="Niwa H."/>
            <person name="Sekita Y."/>
            <person name="Huang X."/>
            <person name="Stark A."/>
            <person name="Kheradpour P."/>
            <person name="Kellis M."/>
            <person name="Flicek P."/>
            <person name="Chen Y."/>
            <person name="Webber C."/>
            <person name="Hardison R."/>
            <person name="Nelson J."/>
            <person name="Hallsworth-Pepin K."/>
            <person name="Delehaunty K."/>
            <person name="Markovic C."/>
            <person name="Minx P."/>
            <person name="Feng Y."/>
            <person name="Kremitzki C."/>
            <person name="Mitreva M."/>
            <person name="Glasscock J."/>
            <person name="Wylie T."/>
            <person name="Wohldmann P."/>
            <person name="Thiru P."/>
            <person name="Nhan M.N."/>
            <person name="Pohl C.S."/>
            <person name="Smith S.M."/>
            <person name="Hou S."/>
            <person name="Nefedov M."/>
            <person name="de Jong P.J."/>
            <person name="Renfree M.B."/>
            <person name="Mardis E.R."/>
            <person name="Wilson R.K."/>
        </authorList>
    </citation>
    <scope>NUCLEOTIDE SEQUENCE [LARGE SCALE GENOMIC DNA]</scope>
    <source>
        <strain evidence="20 21">Glennie</strain>
    </source>
</reference>
<evidence type="ECO:0000256" key="4">
    <source>
        <dbReference type="ARBA" id="ARBA00022692"/>
    </source>
</evidence>
<evidence type="ECO:0000256" key="6">
    <source>
        <dbReference type="ARBA" id="ARBA00022729"/>
    </source>
</evidence>
<protein>
    <recommendedName>
        <fullName evidence="15">Tumor necrosis factor receptor superfamily member 12A</fullName>
    </recommendedName>
    <alternativeName>
        <fullName evidence="16">Fibroblast growth factor-inducible immediate-early response protein 14</fullName>
    </alternativeName>
    <alternativeName>
        <fullName evidence="17">Tweak-receptor</fullName>
    </alternativeName>
</protein>
<accession>F6YYA4</accession>
<evidence type="ECO:0000256" key="11">
    <source>
        <dbReference type="ARBA" id="ARBA00023157"/>
    </source>
</evidence>
<dbReference type="PRINTS" id="PR01962">
    <property type="entry name" value="TNFACTORR12"/>
</dbReference>
<dbReference type="RefSeq" id="XP_028930466.1">
    <property type="nucleotide sequence ID" value="XM_029074633.2"/>
</dbReference>
<keyword evidence="4 18" id="KW-0812">Transmembrane</keyword>
<dbReference type="OMA" id="HSDFCRG"/>
<keyword evidence="8" id="KW-0130">Cell adhesion</keyword>
<keyword evidence="21" id="KW-1185">Reference proteome</keyword>
<dbReference type="KEGG" id="oaa:100091552"/>
<feature type="chain" id="PRO_5028318132" description="Tumor necrosis factor receptor superfamily member 12A" evidence="19">
    <location>
        <begin position="22"/>
        <end position="127"/>
    </location>
</feature>
<dbReference type="GeneTree" id="ENSGT00390000001948"/>
<feature type="signal peptide" evidence="19">
    <location>
        <begin position="1"/>
        <end position="21"/>
    </location>
</feature>
<dbReference type="GO" id="GO:0045765">
    <property type="term" value="P:regulation of angiogenesis"/>
    <property type="evidence" value="ECO:0007669"/>
    <property type="project" value="Ensembl"/>
</dbReference>
<feature type="transmembrane region" description="Helical" evidence="18">
    <location>
        <begin position="75"/>
        <end position="99"/>
    </location>
</feature>
<keyword evidence="11" id="KW-1015">Disulfide bond</keyword>
<evidence type="ECO:0000256" key="12">
    <source>
        <dbReference type="ARBA" id="ARBA00023170"/>
    </source>
</evidence>
<keyword evidence="7" id="KW-0221">Differentiation</keyword>
<dbReference type="Ensembl" id="ENSOANT00000003898.2">
    <property type="protein sequence ID" value="ENSOANP00000003897.2"/>
    <property type="gene ID" value="ENSOANG00000002457.2"/>
</dbReference>
<evidence type="ECO:0000256" key="18">
    <source>
        <dbReference type="SAM" id="Phobius"/>
    </source>
</evidence>
<dbReference type="Bgee" id="ENSOANG00000002457">
    <property type="expression patterns" value="Expressed in fibroblast and 8 other cell types or tissues"/>
</dbReference>
<keyword evidence="9 18" id="KW-1133">Transmembrane helix</keyword>
<dbReference type="GO" id="GO:0045773">
    <property type="term" value="P:positive regulation of axon extension"/>
    <property type="evidence" value="ECO:0007669"/>
    <property type="project" value="Ensembl"/>
</dbReference>
<evidence type="ECO:0000256" key="15">
    <source>
        <dbReference type="ARBA" id="ARBA00070465"/>
    </source>
</evidence>
<evidence type="ECO:0000256" key="7">
    <source>
        <dbReference type="ARBA" id="ARBA00022782"/>
    </source>
</evidence>
<dbReference type="GO" id="GO:0061041">
    <property type="term" value="P:regulation of wound healing"/>
    <property type="evidence" value="ECO:0007669"/>
    <property type="project" value="Ensembl"/>
</dbReference>
<keyword evidence="5" id="KW-0053">Apoptosis</keyword>
<keyword evidence="6 19" id="KW-0732">Signal</keyword>
<dbReference type="GO" id="GO:0030154">
    <property type="term" value="P:cell differentiation"/>
    <property type="evidence" value="ECO:0007669"/>
    <property type="project" value="UniProtKB-KW"/>
</dbReference>
<gene>
    <name evidence="20" type="primary">TNFRSF12A</name>
</gene>
<dbReference type="InterPro" id="IPR022316">
    <property type="entry name" value="TNFR_12"/>
</dbReference>
<comment type="function">
    <text evidence="13">Receptor for TNFSF12/TWEAK. Weak inducer of apoptosis in some cell types. Promotes angiogenesis and the proliferation of endothelial cells. May modulate cellular adhesion to matrix proteins.</text>
</comment>
<proteinExistence type="predicted"/>
<dbReference type="FunFam" id="4.10.400.20:FF:000001">
    <property type="entry name" value="tumor necrosis factor receptor superfamily member 12A"/>
    <property type="match status" value="1"/>
</dbReference>
<dbReference type="CTD" id="51330"/>
<dbReference type="HOGENOM" id="CLU_164863_0_0_1"/>
<dbReference type="GeneID" id="100091552"/>
<comment type="subcellular location">
    <subcellularLocation>
        <location evidence="1">Membrane</location>
        <topology evidence="1">Single-pass type I membrane protein</topology>
    </subcellularLocation>
</comment>
<reference evidence="20" key="3">
    <citation type="submission" date="2025-09" db="UniProtKB">
        <authorList>
            <consortium name="Ensembl"/>
        </authorList>
    </citation>
    <scope>IDENTIFICATION</scope>
    <source>
        <strain evidence="20">Glennie</strain>
    </source>
</reference>
<dbReference type="GO" id="GO:0005886">
    <property type="term" value="C:plasma membrane"/>
    <property type="evidence" value="ECO:0000318"/>
    <property type="project" value="GO_Central"/>
</dbReference>
<dbReference type="GO" id="GO:2001238">
    <property type="term" value="P:positive regulation of extrinsic apoptotic signaling pathway"/>
    <property type="evidence" value="ECO:0000318"/>
    <property type="project" value="GO_Central"/>
</dbReference>
<dbReference type="OrthoDB" id="9010896at2759"/>
<evidence type="ECO:0000313" key="21">
    <source>
        <dbReference type="Proteomes" id="UP000002279"/>
    </source>
</evidence>
<evidence type="ECO:0000256" key="19">
    <source>
        <dbReference type="SAM" id="SignalP"/>
    </source>
</evidence>
<dbReference type="InParanoid" id="F6YYA4"/>
<keyword evidence="10 18" id="KW-0472">Membrane</keyword>
<dbReference type="GO" id="GO:0001726">
    <property type="term" value="C:ruffle"/>
    <property type="evidence" value="ECO:0007669"/>
    <property type="project" value="Ensembl"/>
</dbReference>
<dbReference type="FunCoup" id="F6YYA4">
    <property type="interactions" value="473"/>
</dbReference>
<sequence>MGGGLLAELALLGLLALGGAGLLVSGEPAAASAPCPRGSSWSSDLDKCMDCSSCPSRPYSDFCLGCTVPPPSAPLLWPVLGGSLGLALTLGVLSGLLVWRRCRRREKFTTPIEETGGEGCPGTALIR</sequence>
<comment type="subunit">
    <text evidence="14">Associates with TRAF1 and TRAF2, and probably also with TRAF3.</text>
</comment>
<evidence type="ECO:0000256" key="13">
    <source>
        <dbReference type="ARBA" id="ARBA00057367"/>
    </source>
</evidence>
<evidence type="ECO:0000256" key="10">
    <source>
        <dbReference type="ARBA" id="ARBA00023136"/>
    </source>
</evidence>
<dbReference type="STRING" id="9258.ENSOANP00000003897"/>
<dbReference type="Gene3D" id="4.10.400.20">
    <property type="match status" value="1"/>
</dbReference>